<dbReference type="AlphaFoldDB" id="A0A5M6D773"/>
<protein>
    <recommendedName>
        <fullName evidence="3">Aminotransferase class I/classII domain-containing protein</fullName>
    </recommendedName>
</protein>
<dbReference type="InterPro" id="IPR015421">
    <property type="entry name" value="PyrdxlP-dep_Trfase_major"/>
</dbReference>
<comment type="caution">
    <text evidence="1">The sequence shown here is derived from an EMBL/GenBank/DDBJ whole genome shotgun (WGS) entry which is preliminary data.</text>
</comment>
<name>A0A5M6D773_9BACT</name>
<dbReference type="Proteomes" id="UP000324479">
    <property type="component" value="Unassembled WGS sequence"/>
</dbReference>
<dbReference type="Gene3D" id="3.40.640.10">
    <property type="entry name" value="Type I PLP-dependent aspartate aminotransferase-like (Major domain)"/>
    <property type="match status" value="1"/>
</dbReference>
<reference evidence="1 2" key="1">
    <citation type="submission" date="2019-08" db="EMBL/GenBank/DDBJ databases">
        <authorList>
            <person name="Dhanesh K."/>
            <person name="Kumar G."/>
            <person name="Sasikala C."/>
            <person name="Venkata Ramana C."/>
        </authorList>
    </citation>
    <scope>NUCLEOTIDE SEQUENCE [LARGE SCALE GENOMIC DNA]</scope>
    <source>
        <strain evidence="1 2">JC645</strain>
    </source>
</reference>
<dbReference type="InterPro" id="IPR015424">
    <property type="entry name" value="PyrdxlP-dep_Trfase"/>
</dbReference>
<evidence type="ECO:0008006" key="3">
    <source>
        <dbReference type="Google" id="ProtNLM"/>
    </source>
</evidence>
<organism evidence="1 2">
    <name type="scientific">Roseiconus nitratireducens</name>
    <dbReference type="NCBI Taxonomy" id="2605748"/>
    <lineage>
        <taxon>Bacteria</taxon>
        <taxon>Pseudomonadati</taxon>
        <taxon>Planctomycetota</taxon>
        <taxon>Planctomycetia</taxon>
        <taxon>Pirellulales</taxon>
        <taxon>Pirellulaceae</taxon>
        <taxon>Roseiconus</taxon>
    </lineage>
</organism>
<proteinExistence type="predicted"/>
<dbReference type="EMBL" id="VWOX01000008">
    <property type="protein sequence ID" value="KAA5542122.1"/>
    <property type="molecule type" value="Genomic_DNA"/>
</dbReference>
<dbReference type="SUPFAM" id="SSF53383">
    <property type="entry name" value="PLP-dependent transferases"/>
    <property type="match status" value="1"/>
</dbReference>
<sequence length="370" mass="41989">MEAPSEEFMVSDPHQELNDQLSRASVSKIVYSLVMPETESVIDSVFDGEPGCQGREAFHDLFREAWTQKQDAVHESFFAVWKQWSELIVDFDAAEFPFVYPTGGASEAIREAIHAYGVDARRRADVPKIHVFDGEYEGFHAYADAAGIEVQSHNRRDWPRAVESMGNRDQFYLSQPSAIDGMVWENYEAFLGLMQDRRPEAQLMLDLTYVGCVGKEFRVNAGHPAVAAIFFSLSKPAGVYYHRVGGMWSRRAYPGLFGNKWFKNLTSLRIGTVFMQRHAAGELPRKYRPIQERVTREVNRQLDLSLEPADVMLLATGRPSSKHSPLQQFLLRGSEGERRVRVCLTPRMAHAIDPALTPTVSARAYERLDQ</sequence>
<keyword evidence="2" id="KW-1185">Reference proteome</keyword>
<dbReference type="RefSeq" id="WP_150077269.1">
    <property type="nucleotide sequence ID" value="NZ_VWOX01000008.1"/>
</dbReference>
<evidence type="ECO:0000313" key="2">
    <source>
        <dbReference type="Proteomes" id="UP000324479"/>
    </source>
</evidence>
<accession>A0A5M6D773</accession>
<evidence type="ECO:0000313" key="1">
    <source>
        <dbReference type="EMBL" id="KAA5542122.1"/>
    </source>
</evidence>
<gene>
    <name evidence="1" type="ORF">FYK55_15040</name>
</gene>